<feature type="transmembrane region" description="Helical" evidence="1">
    <location>
        <begin position="291"/>
        <end position="307"/>
    </location>
</feature>
<feature type="signal peptide" evidence="2">
    <location>
        <begin position="1"/>
        <end position="20"/>
    </location>
</feature>
<dbReference type="Proteomes" id="UP000004947">
    <property type="component" value="Unassembled WGS sequence"/>
</dbReference>
<feature type="chain" id="PRO_5002694733" description="BatD" evidence="2">
    <location>
        <begin position="21"/>
        <end position="426"/>
    </location>
</feature>
<comment type="caution">
    <text evidence="3">The sequence shown here is derived from an EMBL/GenBank/DDBJ whole genome shotgun (WGS) entry which is preliminary data.</text>
</comment>
<proteinExistence type="predicted"/>
<protein>
    <recommendedName>
        <fullName evidence="5">BatD</fullName>
    </recommendedName>
</protein>
<dbReference type="RefSeq" id="WP_007280666.1">
    <property type="nucleotide sequence ID" value="NZ_ABCK01000028.1"/>
</dbReference>
<organism evidence="3 4">
    <name type="scientific">Lentisphaera araneosa HTCC2155</name>
    <dbReference type="NCBI Taxonomy" id="313628"/>
    <lineage>
        <taxon>Bacteria</taxon>
        <taxon>Pseudomonadati</taxon>
        <taxon>Lentisphaerota</taxon>
        <taxon>Lentisphaeria</taxon>
        <taxon>Lentisphaerales</taxon>
        <taxon>Lentisphaeraceae</taxon>
        <taxon>Lentisphaera</taxon>
    </lineage>
</organism>
<dbReference type="PANTHER" id="PTHR40940:SF1">
    <property type="entry name" value="PROTEIN BATD"/>
    <property type="match status" value="1"/>
</dbReference>
<accession>A6DS50</accession>
<dbReference type="OrthoDB" id="5293418at2"/>
<evidence type="ECO:0000313" key="4">
    <source>
        <dbReference type="Proteomes" id="UP000004947"/>
    </source>
</evidence>
<name>A6DS50_9BACT</name>
<keyword evidence="1" id="KW-0472">Membrane</keyword>
<evidence type="ECO:0000256" key="2">
    <source>
        <dbReference type="SAM" id="SignalP"/>
    </source>
</evidence>
<evidence type="ECO:0000256" key="1">
    <source>
        <dbReference type="SAM" id="Phobius"/>
    </source>
</evidence>
<dbReference type="eggNOG" id="ENOG502Z8JG">
    <property type="taxonomic scope" value="Bacteria"/>
</dbReference>
<dbReference type="InterPro" id="IPR025738">
    <property type="entry name" value="BatD"/>
</dbReference>
<keyword evidence="1" id="KW-1133">Transmembrane helix</keyword>
<sequence length="426" mass="48987">MNKRLTFIYFCLFSFLQIAAQEGAPFVTTSSKKLDKQWVGQKLDFYVELHSPTWFSGTPRFDIPEMKDAVIFKIPGSPVLGNLEKDGQSYTKQIHSFAIFTRRPGRVTIPAFNVQYGIARTGKDPERVTLKSKPLTLETQVPKELMGKIFIVSENYSLKEHWDKTPDSHSFKVGDSLKRTITQAADNNLSMILPPIIIQPTQQFLVYPDKAKLKDSMVRGDFSAQRIDSCTYLFKEETELTLPEIKISSFNPKNEEITEHKLDAVKLAIAPNPLYQEETTDQAMVEEKMKPWWFALILIPLLALIIFRKQVQIRFQIWNQERKESEAYLFAEFAKKAPHLSPQQVYLEADLWVKKLGFSSVAKLIESNSNPSLKDQFNALNQELFTAPKSAFDTQVFIGELRKSRKAYLKNKSVLHKQKKSFLDFA</sequence>
<reference evidence="3 4" key="1">
    <citation type="journal article" date="2010" name="J. Bacteriol.">
        <title>Genome sequence of Lentisphaera araneosa HTCC2155T, the type species of the order Lentisphaerales in the phylum Lentisphaerae.</title>
        <authorList>
            <person name="Thrash J.C."/>
            <person name="Cho J.C."/>
            <person name="Vergin K.L."/>
            <person name="Morris R.M."/>
            <person name="Giovannoni S.J."/>
        </authorList>
    </citation>
    <scope>NUCLEOTIDE SEQUENCE [LARGE SCALE GENOMIC DNA]</scope>
    <source>
        <strain evidence="3 4">HTCC2155</strain>
    </source>
</reference>
<dbReference type="STRING" id="313628.LNTAR_23614"/>
<keyword evidence="4" id="KW-1185">Reference proteome</keyword>
<dbReference type="AlphaFoldDB" id="A6DS50"/>
<evidence type="ECO:0008006" key="5">
    <source>
        <dbReference type="Google" id="ProtNLM"/>
    </source>
</evidence>
<keyword evidence="1" id="KW-0812">Transmembrane</keyword>
<evidence type="ECO:0000313" key="3">
    <source>
        <dbReference type="EMBL" id="EDM25510.1"/>
    </source>
</evidence>
<keyword evidence="2" id="KW-0732">Signal</keyword>
<dbReference type="PANTHER" id="PTHR40940">
    <property type="entry name" value="PROTEIN BATD-RELATED"/>
    <property type="match status" value="1"/>
</dbReference>
<dbReference type="EMBL" id="ABCK01000028">
    <property type="protein sequence ID" value="EDM25510.1"/>
    <property type="molecule type" value="Genomic_DNA"/>
</dbReference>
<gene>
    <name evidence="3" type="ORF">LNTAR_23614</name>
</gene>